<evidence type="ECO:0008006" key="3">
    <source>
        <dbReference type="Google" id="ProtNLM"/>
    </source>
</evidence>
<dbReference type="RefSeq" id="WP_329356607.1">
    <property type="nucleotide sequence ID" value="NZ_CP108640.1"/>
</dbReference>
<reference evidence="1" key="1">
    <citation type="submission" date="2022-10" db="EMBL/GenBank/DDBJ databases">
        <title>The complete genomes of actinobacterial strains from the NBC collection.</title>
        <authorList>
            <person name="Joergensen T.S."/>
            <person name="Alvarez Arevalo M."/>
            <person name="Sterndorff E.B."/>
            <person name="Faurdal D."/>
            <person name="Vuksanovic O."/>
            <person name="Mourched A.-S."/>
            <person name="Charusanti P."/>
            <person name="Shaw S."/>
            <person name="Blin K."/>
            <person name="Weber T."/>
        </authorList>
    </citation>
    <scope>NUCLEOTIDE SEQUENCE</scope>
    <source>
        <strain evidence="1">NBC_01436</strain>
    </source>
</reference>
<protein>
    <recommendedName>
        <fullName evidence="3">GNAT family N-acetyltransferase</fullName>
    </recommendedName>
</protein>
<evidence type="ECO:0000313" key="2">
    <source>
        <dbReference type="Proteomes" id="UP001431926"/>
    </source>
</evidence>
<dbReference type="Proteomes" id="UP001431926">
    <property type="component" value="Chromosome"/>
</dbReference>
<name>A0ABZ1ZH46_STRAQ</name>
<accession>A0ABZ1ZH46</accession>
<dbReference type="EMBL" id="CP109491">
    <property type="protein sequence ID" value="WUX38067.1"/>
    <property type="molecule type" value="Genomic_DNA"/>
</dbReference>
<proteinExistence type="predicted"/>
<gene>
    <name evidence="1" type="ORF">OG367_18340</name>
</gene>
<dbReference type="Pfam" id="PF19766">
    <property type="entry name" value="DUF6253"/>
    <property type="match status" value="1"/>
</dbReference>
<dbReference type="InterPro" id="IPR046220">
    <property type="entry name" value="DUF6253"/>
</dbReference>
<sequence length="80" mass="8870">MSLLSAHGYQAAVQETCDTPEYHLPLVCWRDDGSAVRGMVLYRGALRPAEQVPGFRRYLASEDLEQYAMTGPWPLLAATA</sequence>
<evidence type="ECO:0000313" key="1">
    <source>
        <dbReference type="EMBL" id="WUX38067.1"/>
    </source>
</evidence>
<keyword evidence="2" id="KW-1185">Reference proteome</keyword>
<organism evidence="1 2">
    <name type="scientific">Streptomyces anulatus</name>
    <name type="common">Streptomyces chrysomallus</name>
    <dbReference type="NCBI Taxonomy" id="1892"/>
    <lineage>
        <taxon>Bacteria</taxon>
        <taxon>Bacillati</taxon>
        <taxon>Actinomycetota</taxon>
        <taxon>Actinomycetes</taxon>
        <taxon>Kitasatosporales</taxon>
        <taxon>Streptomycetaceae</taxon>
        <taxon>Streptomyces</taxon>
    </lineage>
</organism>